<feature type="compositionally biased region" description="Polar residues" evidence="5">
    <location>
        <begin position="213"/>
        <end position="236"/>
    </location>
</feature>
<comment type="caution">
    <text evidence="8">The sequence shown here is derived from an EMBL/GenBank/DDBJ whole genome shotgun (WGS) entry which is preliminary data.</text>
</comment>
<dbReference type="Pfam" id="PF14604">
    <property type="entry name" value="SH3_9"/>
    <property type="match status" value="1"/>
</dbReference>
<dbReference type="Pfam" id="PF08914">
    <property type="entry name" value="Myb_Rap1"/>
    <property type="match status" value="1"/>
</dbReference>
<dbReference type="PROSITE" id="PS50002">
    <property type="entry name" value="SH3"/>
    <property type="match status" value="1"/>
</dbReference>
<dbReference type="InterPro" id="IPR036028">
    <property type="entry name" value="SH3-like_dom_sf"/>
</dbReference>
<feature type="transmembrane region" description="Helical" evidence="6">
    <location>
        <begin position="132"/>
        <end position="155"/>
    </location>
</feature>
<dbReference type="Gene3D" id="2.30.30.40">
    <property type="entry name" value="SH3 Domains"/>
    <property type="match status" value="1"/>
</dbReference>
<evidence type="ECO:0000259" key="7">
    <source>
        <dbReference type="PROSITE" id="PS50002"/>
    </source>
</evidence>
<feature type="compositionally biased region" description="Basic and acidic residues" evidence="5">
    <location>
        <begin position="1380"/>
        <end position="1401"/>
    </location>
</feature>
<reference evidence="8" key="1">
    <citation type="submission" date="2020-05" db="EMBL/GenBank/DDBJ databases">
        <title>Phylogenomic resolution of chytrid fungi.</title>
        <authorList>
            <person name="Stajich J.E."/>
            <person name="Amses K."/>
            <person name="Simmons R."/>
            <person name="Seto K."/>
            <person name="Myers J."/>
            <person name="Bonds A."/>
            <person name="Quandt C.A."/>
            <person name="Barry K."/>
            <person name="Liu P."/>
            <person name="Grigoriev I."/>
            <person name="Longcore J.E."/>
            <person name="James T.Y."/>
        </authorList>
    </citation>
    <scope>NUCLEOTIDE SEQUENCE</scope>
    <source>
        <strain evidence="8">JEL0513</strain>
    </source>
</reference>
<dbReference type="GO" id="GO:0005789">
    <property type="term" value="C:endoplasmic reticulum membrane"/>
    <property type="evidence" value="ECO:0007669"/>
    <property type="project" value="TreeGrafter"/>
</dbReference>
<dbReference type="EMBL" id="JADGJH010000483">
    <property type="protein sequence ID" value="KAJ3128023.1"/>
    <property type="molecule type" value="Genomic_DNA"/>
</dbReference>
<keyword evidence="6" id="KW-1133">Transmembrane helix</keyword>
<name>A0AAD5T517_9FUNG</name>
<protein>
    <recommendedName>
        <fullName evidence="1">Telomeric repeat-binding factor 2-interacting protein 1</fullName>
    </recommendedName>
    <alternativeName>
        <fullName evidence="3">Repressor/activator protein 1 homolog</fullName>
    </alternativeName>
</protein>
<dbReference type="Pfam" id="PF00561">
    <property type="entry name" value="Abhydrolase_1"/>
    <property type="match status" value="1"/>
</dbReference>
<feature type="region of interest" description="Disordered" evidence="5">
    <location>
        <begin position="1380"/>
        <end position="1409"/>
    </location>
</feature>
<gene>
    <name evidence="8" type="ORF">HK100_009418</name>
</gene>
<feature type="region of interest" description="Disordered" evidence="5">
    <location>
        <begin position="1004"/>
        <end position="1037"/>
    </location>
</feature>
<dbReference type="Pfam" id="PF11626">
    <property type="entry name" value="Rap1_C"/>
    <property type="match status" value="1"/>
</dbReference>
<dbReference type="InterPro" id="IPR009057">
    <property type="entry name" value="Homeodomain-like_sf"/>
</dbReference>
<organism evidence="8 9">
    <name type="scientific">Physocladia obscura</name>
    <dbReference type="NCBI Taxonomy" id="109957"/>
    <lineage>
        <taxon>Eukaryota</taxon>
        <taxon>Fungi</taxon>
        <taxon>Fungi incertae sedis</taxon>
        <taxon>Chytridiomycota</taxon>
        <taxon>Chytridiomycota incertae sedis</taxon>
        <taxon>Chytridiomycetes</taxon>
        <taxon>Chytridiales</taxon>
        <taxon>Chytriomycetaceae</taxon>
        <taxon>Physocladia</taxon>
    </lineage>
</organism>
<evidence type="ECO:0000313" key="8">
    <source>
        <dbReference type="EMBL" id="KAJ3128023.1"/>
    </source>
</evidence>
<dbReference type="InterPro" id="IPR021661">
    <property type="entry name" value="Rap1_C"/>
</dbReference>
<dbReference type="InterPro" id="IPR029058">
    <property type="entry name" value="AB_hydrolase_fold"/>
</dbReference>
<dbReference type="SMART" id="SM00326">
    <property type="entry name" value="SH3"/>
    <property type="match status" value="1"/>
</dbReference>
<dbReference type="PANTHER" id="PTHR12277:SF194">
    <property type="entry name" value="FI04476P"/>
    <property type="match status" value="1"/>
</dbReference>
<evidence type="ECO:0000256" key="4">
    <source>
        <dbReference type="PROSITE-ProRule" id="PRU00192"/>
    </source>
</evidence>
<evidence type="ECO:0000256" key="3">
    <source>
        <dbReference type="ARBA" id="ARBA00032471"/>
    </source>
</evidence>
<keyword evidence="2 4" id="KW-0728">SH3 domain</keyword>
<dbReference type="InterPro" id="IPR000073">
    <property type="entry name" value="AB_hydrolase_1"/>
</dbReference>
<dbReference type="GO" id="GO:0004622">
    <property type="term" value="F:phosphatidylcholine lysophospholipase activity"/>
    <property type="evidence" value="ECO:0007669"/>
    <property type="project" value="TreeGrafter"/>
</dbReference>
<dbReference type="Gene3D" id="3.40.50.1820">
    <property type="entry name" value="alpha/beta hydrolase"/>
    <property type="match status" value="1"/>
</dbReference>
<accession>A0AAD5T517</accession>
<evidence type="ECO:0000256" key="2">
    <source>
        <dbReference type="ARBA" id="ARBA00022443"/>
    </source>
</evidence>
<sequence>MSTTALINATALHPAGCSDPNPSSTQYAILIENNITIPLEFSYVDSNCNDNILSGPTSAAGAAQVIAPGASQTLLLHAGSALVALEALNGGTTPGHVVAGFKAGAGNSTWQITVDQGATTNPSPSSGGSNTAAIAGGVVAGLVVVGLAVFGFFYWRKRYLGKTRFVKQPPEYWSSTKQQQEQQNQLVMQPANAPNVFAAPTRTPTIPPRSAASTPLSPTSNNSLNRPRRPSGNNSLGRPLPSAGNSLGRPLPSGNNSLGRPLPNTGNSLNRQQNKSSDSLGRLATQPTNKPPPMPAIDDYYVSEPVDPTAPGSRLRMRFPHTPELDDELRLNKGDVVEMIEAFEDGWCLVRVVMSGVRGVTKRGDEGVIPVGSLEIAQSVGQQRVMKNVKVPVPQQKKKVVKEYNGSWDEYTRRRNRESSLHSDFYVNLAADIVLSSLLTLEIPQRHFLFLHKVNFPFFADLSKPEAFGFAAHRCHNFSIKTPDNIKLGVWHVLPAMFYRQITAIQEKVGIENNAPPHGARVNEAIQKRALLERPVFLYFHGNAGSRASPNRIATYRNLSERLNANVIAIDYRGFGDSEGSPTEEGLAIDAKAIYDWIINQGVSHDQIILLGHSMGTGVAARLARDLERNNVTPRGLILQAAYTSIADAALEYNAFQVLPLLLPVKLFPQLEEYMKSSIRDQFRSRDHIPYLRNIPVLLIHGDKDREIPCKNSEQLFAIGVSAHRNDGTQCIEVSEVGVQGFRKFVSGTEEVDTGFESEGRRWVSVAKNGYGPKKIMLVELLHAHHNNVQAYDLTYDSIESFFEIHFDSVEPLVVFCFREMSLFVDPTTKNPMRFTVAAKLADHRLVRAQIEGHGGKVVEPHEKDISMRISSENLARIDDNFYSTKFITDAVGTGSLPQNPEMYRLGRTGEDTASNAVRSSKSTKISFTKEDDAELIKILVQNTVHLSGNKLYQELADKNPRHTAMSWRDRAVKILLPKLTSSGQLQELREEYQIQQQNAAKKLNLSQQQQQQQLEPEPRQKQQHKLPKKQHQPVKSSVYLSSKFPKELSPPDIARSFASSNLLAKEKPLNLLGKIESDTNNSPSVRVLHKTRIKKALLNELGKRESSKSSSQKLIEVLPNLNTSATNNSAVKRPVNIQIQIPPENRKFDLSKSPGDASLSVVNLQTSRNLTSNDEIGASPSKSTAIIRQYNESSIETDIPQSPTKPVSSNVTQLSPVAKKPTNSGSLSKILQKTPNKNGRSIISQSTDLMSGFEYITKQVENPLLRAFVKRHSGGVPRRTSLGANVAAVIAAATPGLPETATAAKRKLDDKKRRRSAADELIEVLRSSRRRRASMPPELLFGAGISNTIARKRAKADSSELLSDGDGSERQDLTQRFRLEQQKTKENNEEGQKEIVKNSDNDNDDDELMEKSFQDFSGVFDTSQPENEEIAAERKLKSTEDDSDEELTLEATQIYMRLIGEFNLPDLKIREALVMCSGNEQRAREVLLVNFDRSQMQQDMLKWIFTSEDDVILQGDDEDAMKELIARKGVLLVNGRQRFLIGLMENP</sequence>
<dbReference type="PANTHER" id="PTHR12277">
    <property type="entry name" value="ALPHA/BETA HYDROLASE DOMAIN-CONTAINING PROTEIN"/>
    <property type="match status" value="1"/>
</dbReference>
<dbReference type="Gene3D" id="1.10.10.60">
    <property type="entry name" value="Homeodomain-like"/>
    <property type="match status" value="1"/>
</dbReference>
<feature type="compositionally biased region" description="Polar residues" evidence="5">
    <location>
        <begin position="253"/>
        <end position="279"/>
    </location>
</feature>
<keyword evidence="9" id="KW-1185">Reference proteome</keyword>
<evidence type="ECO:0000256" key="1">
    <source>
        <dbReference type="ARBA" id="ARBA00017805"/>
    </source>
</evidence>
<dbReference type="InterPro" id="IPR015010">
    <property type="entry name" value="TERF2IP_Myb"/>
</dbReference>
<dbReference type="SUPFAM" id="SSF50044">
    <property type="entry name" value="SH3-domain"/>
    <property type="match status" value="1"/>
</dbReference>
<dbReference type="GO" id="GO:0052651">
    <property type="term" value="P:monoacylglycerol catabolic process"/>
    <property type="evidence" value="ECO:0007669"/>
    <property type="project" value="TreeGrafter"/>
</dbReference>
<proteinExistence type="predicted"/>
<feature type="region of interest" description="Disordered" evidence="5">
    <location>
        <begin position="1198"/>
        <end position="1242"/>
    </location>
</feature>
<dbReference type="SUPFAM" id="SSF46689">
    <property type="entry name" value="Homeodomain-like"/>
    <property type="match status" value="1"/>
</dbReference>
<evidence type="ECO:0000256" key="6">
    <source>
        <dbReference type="SAM" id="Phobius"/>
    </source>
</evidence>
<feature type="compositionally biased region" description="Basic residues" evidence="5">
    <location>
        <begin position="1022"/>
        <end position="1033"/>
    </location>
</feature>
<evidence type="ECO:0000313" key="9">
    <source>
        <dbReference type="Proteomes" id="UP001211907"/>
    </source>
</evidence>
<dbReference type="SUPFAM" id="SSF53474">
    <property type="entry name" value="alpha/beta-Hydrolases"/>
    <property type="match status" value="1"/>
</dbReference>
<dbReference type="GO" id="GO:0006660">
    <property type="term" value="P:phosphatidylserine catabolic process"/>
    <property type="evidence" value="ECO:0007669"/>
    <property type="project" value="TreeGrafter"/>
</dbReference>
<feature type="domain" description="SH3" evidence="7">
    <location>
        <begin position="310"/>
        <end position="379"/>
    </location>
</feature>
<dbReference type="GO" id="GO:0047372">
    <property type="term" value="F:monoacylglycerol lipase activity"/>
    <property type="evidence" value="ECO:0007669"/>
    <property type="project" value="TreeGrafter"/>
</dbReference>
<evidence type="ECO:0000256" key="5">
    <source>
        <dbReference type="SAM" id="MobiDB-lite"/>
    </source>
</evidence>
<dbReference type="Proteomes" id="UP001211907">
    <property type="component" value="Unassembled WGS sequence"/>
</dbReference>
<dbReference type="CDD" id="cd11655">
    <property type="entry name" value="rap1_myb-like"/>
    <property type="match status" value="1"/>
</dbReference>
<keyword evidence="6" id="KW-0472">Membrane</keyword>
<feature type="compositionally biased region" description="Low complexity" evidence="5">
    <location>
        <begin position="198"/>
        <end position="212"/>
    </location>
</feature>
<dbReference type="InterPro" id="IPR001452">
    <property type="entry name" value="SH3_domain"/>
</dbReference>
<feature type="region of interest" description="Disordered" evidence="5">
    <location>
        <begin position="196"/>
        <end position="314"/>
    </location>
</feature>
<keyword evidence="6" id="KW-0812">Transmembrane</keyword>